<dbReference type="OrthoDB" id="8650394at2"/>
<dbReference type="KEGG" id="aaqu:D3M96_14865"/>
<accession>A0A3G2HY70</accession>
<dbReference type="InterPro" id="IPR036944">
    <property type="entry name" value="PPIase_FKBP_N_sf"/>
</dbReference>
<dbReference type="Gene3D" id="1.10.287.460">
    <property type="entry name" value="Peptidyl-prolyl cis-trans isomerase, FKBP-type, N-terminal domain"/>
    <property type="match status" value="1"/>
</dbReference>
<feature type="domain" description="Peptidyl-prolyl cis-trans isomerase FKBP-type N-terminal" evidence="2">
    <location>
        <begin position="231"/>
        <end position="329"/>
    </location>
</feature>
<gene>
    <name evidence="3" type="ORF">D3M96_14865</name>
</gene>
<dbReference type="Proteomes" id="UP000268070">
    <property type="component" value="Chromosome"/>
</dbReference>
<organism evidence="3 4">
    <name type="scientific">Alcaligenes aquatilis</name>
    <dbReference type="NCBI Taxonomy" id="323284"/>
    <lineage>
        <taxon>Bacteria</taxon>
        <taxon>Pseudomonadati</taxon>
        <taxon>Pseudomonadota</taxon>
        <taxon>Betaproteobacteria</taxon>
        <taxon>Burkholderiales</taxon>
        <taxon>Alcaligenaceae</taxon>
        <taxon>Alcaligenes</taxon>
    </lineage>
</organism>
<keyword evidence="1" id="KW-0175">Coiled coil</keyword>
<evidence type="ECO:0000313" key="4">
    <source>
        <dbReference type="Proteomes" id="UP000268070"/>
    </source>
</evidence>
<reference evidence="3 4" key="1">
    <citation type="submission" date="2018-09" db="EMBL/GenBank/DDBJ databases">
        <title>Complete genome sequence of the hydrocarbonoclastic bacterium Alcaligenes aquatilis QD168, isolated from a crude-oil polluted marine sediment of Central Chile.</title>
        <authorList>
            <person name="Duran R.E."/>
            <person name="Barra B."/>
            <person name="Salva-Serra F."/>
            <person name="Mendez V."/>
            <person name="Moore E.R.B."/>
            <person name="Seeger M."/>
        </authorList>
    </citation>
    <scope>NUCLEOTIDE SEQUENCE [LARGE SCALE GENOMIC DNA]</scope>
    <source>
        <strain evidence="3 4">QD168</strain>
    </source>
</reference>
<sequence>MRKYMNAALCCSLLLFYEASHSVGTGLLDRLAHENIIGDGLARPQGDEHSARANAIPVTPDTTNQAEHHALLRNELHQANTQLIALQQRLSDSENLNSQLQQQLLQLHAEPDGSMILAPIALDQEQNLARIKDLSQRLEQELNQKHALESELENLQKTRGHDLPNGLSQDSRQAAAAIEIASLKKDIDDLKAAKQDLQHRLVAQALTSNKAEPTGVPKRMIVNNAASADVRLSYAIGTWYADSAPHETQKLASIGKKLDLQAFSQGFSDKIDQRLQLSSSIISVELANVDKLLEQAMLSKNEKQAQSVLAAAAAEKGAVKMQDGTVYKILNKGKAPMVTASSDILFELDEELGTGEILAARESKTSLTTDLPPLFQSIVKQLGIGGSARVYIPITEAHAGTGVPPGSVSITTIRIIGVK</sequence>
<evidence type="ECO:0000259" key="2">
    <source>
        <dbReference type="Pfam" id="PF01346"/>
    </source>
</evidence>
<dbReference type="Pfam" id="PF01346">
    <property type="entry name" value="FKBP_N"/>
    <property type="match status" value="1"/>
</dbReference>
<dbReference type="AlphaFoldDB" id="A0A3G2HY70"/>
<dbReference type="InterPro" id="IPR000774">
    <property type="entry name" value="PPIase_FKBP_N"/>
</dbReference>
<feature type="coiled-coil region" evidence="1">
    <location>
        <begin position="69"/>
        <end position="200"/>
    </location>
</feature>
<name>A0A3G2HY70_9BURK</name>
<dbReference type="EMBL" id="CP032153">
    <property type="protein sequence ID" value="AYN21698.1"/>
    <property type="molecule type" value="Genomic_DNA"/>
</dbReference>
<evidence type="ECO:0000313" key="3">
    <source>
        <dbReference type="EMBL" id="AYN21698.1"/>
    </source>
</evidence>
<dbReference type="GO" id="GO:0006457">
    <property type="term" value="P:protein folding"/>
    <property type="evidence" value="ECO:0007669"/>
    <property type="project" value="InterPro"/>
</dbReference>
<evidence type="ECO:0000256" key="1">
    <source>
        <dbReference type="SAM" id="Coils"/>
    </source>
</evidence>
<protein>
    <recommendedName>
        <fullName evidence="2">Peptidyl-prolyl cis-trans isomerase FKBP-type N-terminal domain-containing protein</fullName>
    </recommendedName>
</protein>
<proteinExistence type="predicted"/>